<organism evidence="1 2">
    <name type="scientific">Trifolium pratense</name>
    <name type="common">Red clover</name>
    <dbReference type="NCBI Taxonomy" id="57577"/>
    <lineage>
        <taxon>Eukaryota</taxon>
        <taxon>Viridiplantae</taxon>
        <taxon>Streptophyta</taxon>
        <taxon>Embryophyta</taxon>
        <taxon>Tracheophyta</taxon>
        <taxon>Spermatophyta</taxon>
        <taxon>Magnoliopsida</taxon>
        <taxon>eudicotyledons</taxon>
        <taxon>Gunneridae</taxon>
        <taxon>Pentapetalae</taxon>
        <taxon>rosids</taxon>
        <taxon>fabids</taxon>
        <taxon>Fabales</taxon>
        <taxon>Fabaceae</taxon>
        <taxon>Papilionoideae</taxon>
        <taxon>50 kb inversion clade</taxon>
        <taxon>NPAAA clade</taxon>
        <taxon>Hologalegina</taxon>
        <taxon>IRL clade</taxon>
        <taxon>Trifolieae</taxon>
        <taxon>Trifolium</taxon>
    </lineage>
</organism>
<accession>A0ACB0J278</accession>
<protein>
    <submittedName>
        <fullName evidence="1">Uncharacterized protein</fullName>
    </submittedName>
</protein>
<evidence type="ECO:0000313" key="2">
    <source>
        <dbReference type="Proteomes" id="UP001177021"/>
    </source>
</evidence>
<gene>
    <name evidence="1" type="ORF">MILVUS5_LOCUS9113</name>
</gene>
<reference evidence="1" key="1">
    <citation type="submission" date="2023-10" db="EMBL/GenBank/DDBJ databases">
        <authorList>
            <person name="Rodriguez Cubillos JULIANA M."/>
            <person name="De Vega J."/>
        </authorList>
    </citation>
    <scope>NUCLEOTIDE SEQUENCE</scope>
</reference>
<keyword evidence="2" id="KW-1185">Reference proteome</keyword>
<comment type="caution">
    <text evidence="1">The sequence shown here is derived from an EMBL/GenBank/DDBJ whole genome shotgun (WGS) entry which is preliminary data.</text>
</comment>
<dbReference type="Proteomes" id="UP001177021">
    <property type="component" value="Unassembled WGS sequence"/>
</dbReference>
<dbReference type="EMBL" id="CASHSV030000024">
    <property type="protein sequence ID" value="CAJ2639018.1"/>
    <property type="molecule type" value="Genomic_DNA"/>
</dbReference>
<evidence type="ECO:0000313" key="1">
    <source>
        <dbReference type="EMBL" id="CAJ2639018.1"/>
    </source>
</evidence>
<sequence>MKRGKCHKLNHIEDRLSDLPDCILLHIMSFLNTKRAVQTSILSTRWRNVWKYLPKLTLNLTLASSHFNTVSRIFSLRDDSTALDTLNFSPSGLMEPRLLERVIEYIVSHNIKLLRMDVICDIEHFKPCLFSCQTLTYLNLIVIRPHLHALTLFPNSLTLPALTTLSLQYFAFSVGNDGRVEPFSALNKLNSLIINRCKVLDAQNLCISNTTLVHLKIIAPDSPPKASCKIELSTPSLSNFYFRGTPIQKLCGSNGNLSSIKHVTIYVVSISAKTPLVLLNWLVELANIESLTVSPGTLKVLSFVPDLLEIEFPSLCHLKSLNVKSGLPLCFIPEFPSLVDFLRQNSPSVKINGI</sequence>
<name>A0ACB0J278_TRIPR</name>
<proteinExistence type="predicted"/>